<dbReference type="Pfam" id="PF13204">
    <property type="entry name" value="Apiosidase"/>
    <property type="match status" value="1"/>
</dbReference>
<evidence type="ECO:0000259" key="3">
    <source>
        <dbReference type="Pfam" id="PF12904"/>
    </source>
</evidence>
<dbReference type="EMBL" id="SDWW01000027">
    <property type="protein sequence ID" value="RYV50753.1"/>
    <property type="molecule type" value="Genomic_DNA"/>
</dbReference>
<evidence type="ECO:0000313" key="5">
    <source>
        <dbReference type="EMBL" id="RYV50753.1"/>
    </source>
</evidence>
<feature type="region of interest" description="Disordered" evidence="1">
    <location>
        <begin position="42"/>
        <end position="68"/>
    </location>
</feature>
<dbReference type="AlphaFoldDB" id="A0A4Q5N0K8"/>
<feature type="transmembrane region" description="Helical" evidence="2">
    <location>
        <begin position="19"/>
        <end position="40"/>
    </location>
</feature>
<dbReference type="PANTHER" id="PTHR37836:SF2">
    <property type="entry name" value="DUF4038 DOMAIN-CONTAINING PROTEIN"/>
    <property type="match status" value="1"/>
</dbReference>
<comment type="caution">
    <text evidence="5">The sequence shown here is derived from an EMBL/GenBank/DDBJ whole genome shotgun (WGS) entry which is preliminary data.</text>
</comment>
<accession>A0A4Q5N0K8</accession>
<keyword evidence="2" id="KW-0812">Transmembrane</keyword>
<dbReference type="PANTHER" id="PTHR37836">
    <property type="entry name" value="LMO1036 PROTEIN"/>
    <property type="match status" value="1"/>
</dbReference>
<dbReference type="SUPFAM" id="SSF51445">
    <property type="entry name" value="(Trans)glycosidases"/>
    <property type="match status" value="1"/>
</dbReference>
<evidence type="ECO:0000256" key="2">
    <source>
        <dbReference type="SAM" id="Phobius"/>
    </source>
</evidence>
<dbReference type="Proteomes" id="UP000293764">
    <property type="component" value="Unassembled WGS sequence"/>
</dbReference>
<organism evidence="5 6">
    <name type="scientific">Pengzhenrongella frigida</name>
    <dbReference type="NCBI Taxonomy" id="1259133"/>
    <lineage>
        <taxon>Bacteria</taxon>
        <taxon>Bacillati</taxon>
        <taxon>Actinomycetota</taxon>
        <taxon>Actinomycetes</taxon>
        <taxon>Micrococcales</taxon>
        <taxon>Pengzhenrongella</taxon>
    </lineage>
</organism>
<dbReference type="InterPro" id="IPR024749">
    <property type="entry name" value="Collagen-bd_put"/>
</dbReference>
<keyword evidence="2" id="KW-1133">Transmembrane helix</keyword>
<name>A0A4Q5N0K8_9MICO</name>
<reference evidence="5 6" key="1">
    <citation type="submission" date="2019-01" db="EMBL/GenBank/DDBJ databases">
        <title>Novel species of Cellulomonas.</title>
        <authorList>
            <person name="Liu Q."/>
            <person name="Xin Y.-H."/>
        </authorList>
    </citation>
    <scope>NUCLEOTIDE SEQUENCE [LARGE SCALE GENOMIC DNA]</scope>
    <source>
        <strain evidence="5 6">HLT2-17</strain>
    </source>
</reference>
<dbReference type="Gene3D" id="3.20.20.80">
    <property type="entry name" value="Glycosidases"/>
    <property type="match status" value="1"/>
</dbReference>
<dbReference type="InterPro" id="IPR017853">
    <property type="entry name" value="GH"/>
</dbReference>
<evidence type="ECO:0000256" key="1">
    <source>
        <dbReference type="SAM" id="MobiDB-lite"/>
    </source>
</evidence>
<evidence type="ECO:0000259" key="4">
    <source>
        <dbReference type="Pfam" id="PF13204"/>
    </source>
</evidence>
<proteinExistence type="predicted"/>
<keyword evidence="6" id="KW-1185">Reference proteome</keyword>
<dbReference type="Pfam" id="PF12904">
    <property type="entry name" value="Collagen_bind_2"/>
    <property type="match status" value="1"/>
</dbReference>
<feature type="domain" description="Apiosidase-like catalytic" evidence="4">
    <location>
        <begin position="82"/>
        <end position="392"/>
    </location>
</feature>
<sequence>MADVDALDGQKPQRRNRSLAIALAVGIVVVLGGGLVASRLSPPEQDLSIPPGADPAPDLQPPAAAAGSPAAAVGPPFVTAVSENGRYFVDQYGQPVAVRGDSPWSLMTDLAPGEVETYLANRADHGVNSLIVSLIGAVANGGPADDGSTFDGIAPFVDGDLVTWNEAYFDRAHDYLQMAADRGMTVFLYPIDGWTVDHAVVPESIGQCAEYGQKVGERFADLANLVWMTGGDYFPITNEPADGSDVDHCFDAMLRGIRAAGSTAPFSIQLGYEKSVSTDNPYWARRVDWNFAYSYYPTYRAVLDAYGWSPAVPAVFGEGNFERENNQADSPPTTNETLRRQVLWALTSGAAGEFYGSDDWEFQDGWAGRLDTDAVRQISDLRDLFAGLRWWDLVPDEDSALVTAGRGEQVRDDTPMDVLDSDYVTAARTPDGTLAVVYVPTARTITLDLGRLDPAVSATWIDPASGTAHPVAVASSLRPPGTNDDGDEDWLLLLSTSQVPG</sequence>
<dbReference type="InterPro" id="IPR025277">
    <property type="entry name" value="Apiosidase-like_cat_dom"/>
</dbReference>
<gene>
    <name evidence="5" type="ORF">EUA98_11920</name>
</gene>
<keyword evidence="2" id="KW-0472">Membrane</keyword>
<evidence type="ECO:0000313" key="6">
    <source>
        <dbReference type="Proteomes" id="UP000293764"/>
    </source>
</evidence>
<dbReference type="OrthoDB" id="8108447at2"/>
<feature type="domain" description="Putative collagen-binding" evidence="3">
    <location>
        <begin position="420"/>
        <end position="494"/>
    </location>
</feature>
<protein>
    <submittedName>
        <fullName evidence="5">DUF4038 domain-containing protein</fullName>
    </submittedName>
</protein>